<dbReference type="EMBL" id="BHZD01000001">
    <property type="protein sequence ID" value="GCD46488.1"/>
    <property type="molecule type" value="Genomic_DNA"/>
</dbReference>
<dbReference type="PANTHER" id="PTHR37820:SF1">
    <property type="entry name" value="CELL DIVISION PROTEIN FTSQ"/>
    <property type="match status" value="1"/>
</dbReference>
<keyword evidence="3 8" id="KW-0132">Cell division</keyword>
<dbReference type="GO" id="GO:0032153">
    <property type="term" value="C:cell division site"/>
    <property type="evidence" value="ECO:0007669"/>
    <property type="project" value="UniProtKB-UniRule"/>
</dbReference>
<dbReference type="AlphaFoldDB" id="A0A401WAY8"/>
<dbReference type="GO" id="GO:0005886">
    <property type="term" value="C:plasma membrane"/>
    <property type="evidence" value="ECO:0007669"/>
    <property type="project" value="UniProtKB-SubCell"/>
</dbReference>
<dbReference type="PANTHER" id="PTHR37820">
    <property type="entry name" value="CELL DIVISION PROTEIN DIVIB"/>
    <property type="match status" value="1"/>
</dbReference>
<gene>
    <name evidence="8 11" type="primary">ftsQ</name>
    <name evidence="11" type="ORF">GKJPGBOP_06238</name>
</gene>
<dbReference type="Gene3D" id="3.10.20.310">
    <property type="entry name" value="membrane protein fhac"/>
    <property type="match status" value="1"/>
</dbReference>
<evidence type="ECO:0000256" key="6">
    <source>
        <dbReference type="ARBA" id="ARBA00023136"/>
    </source>
</evidence>
<comment type="caution">
    <text evidence="11">The sequence shown here is derived from an EMBL/GenBank/DDBJ whole genome shotgun (WGS) entry which is preliminary data.</text>
</comment>
<evidence type="ECO:0000256" key="3">
    <source>
        <dbReference type="ARBA" id="ARBA00022618"/>
    </source>
</evidence>
<name>A0A401WAY8_STREY</name>
<comment type="similarity">
    <text evidence="8">Belongs to the FtsQ/DivIB family. FtsQ subfamily.</text>
</comment>
<organism evidence="11 12">
    <name type="scientific">Streptomyces paromomycinus</name>
    <name type="common">Streptomyces rimosus subsp. paromomycinus</name>
    <dbReference type="NCBI Taxonomy" id="92743"/>
    <lineage>
        <taxon>Bacteria</taxon>
        <taxon>Bacillati</taxon>
        <taxon>Actinomycetota</taxon>
        <taxon>Actinomycetes</taxon>
        <taxon>Kitasatosporales</taxon>
        <taxon>Streptomycetaceae</taxon>
        <taxon>Streptomyces</taxon>
    </lineage>
</organism>
<dbReference type="InterPro" id="IPR026579">
    <property type="entry name" value="FtsQ"/>
</dbReference>
<evidence type="ECO:0000256" key="9">
    <source>
        <dbReference type="SAM" id="MobiDB-lite"/>
    </source>
</evidence>
<evidence type="ECO:0000313" key="12">
    <source>
        <dbReference type="Proteomes" id="UP000286746"/>
    </source>
</evidence>
<keyword evidence="2 8" id="KW-1003">Cell membrane</keyword>
<feature type="compositionally biased region" description="Gly residues" evidence="9">
    <location>
        <begin position="26"/>
        <end position="37"/>
    </location>
</feature>
<keyword evidence="5 8" id="KW-1133">Transmembrane helix</keyword>
<dbReference type="RefSeq" id="WP_174857248.1">
    <property type="nucleotide sequence ID" value="NZ_BHZD01000001.1"/>
</dbReference>
<dbReference type="Proteomes" id="UP000286746">
    <property type="component" value="Unassembled WGS sequence"/>
</dbReference>
<dbReference type="InterPro" id="IPR013685">
    <property type="entry name" value="POTRA_FtsQ_type"/>
</dbReference>
<dbReference type="Pfam" id="PF08478">
    <property type="entry name" value="POTRA_1"/>
    <property type="match status" value="1"/>
</dbReference>
<comment type="subcellular location">
    <subcellularLocation>
        <location evidence="8">Cell membrane</location>
        <topology evidence="8">Single-pass type II membrane protein</topology>
    </subcellularLocation>
    <subcellularLocation>
        <location evidence="1">Membrane</location>
    </subcellularLocation>
    <text evidence="8">Localizes to the division septum.</text>
</comment>
<evidence type="ECO:0000256" key="2">
    <source>
        <dbReference type="ARBA" id="ARBA00022475"/>
    </source>
</evidence>
<evidence type="ECO:0000256" key="4">
    <source>
        <dbReference type="ARBA" id="ARBA00022692"/>
    </source>
</evidence>
<reference evidence="11 12" key="1">
    <citation type="submission" date="2018-11" db="EMBL/GenBank/DDBJ databases">
        <title>Whole genome sequence of Streptomyces paromomycinus NBRC 15454(T).</title>
        <authorList>
            <person name="Komaki H."/>
            <person name="Tamura T."/>
        </authorList>
    </citation>
    <scope>NUCLEOTIDE SEQUENCE [LARGE SCALE GENOMIC DNA]</scope>
    <source>
        <strain evidence="11 12">NBRC 15454</strain>
    </source>
</reference>
<proteinExistence type="inferred from homology"/>
<sequence length="293" mass="30496">MAGPTTARRGEKKSARSGPPSSGKAGNSGSGSGGGGKKPAKRGESGSSGGRSGLRVHFTVPPRRTLIIALAGAVLLAGFGAWSLYGSTWLRTEAVKVSGTGVLTVDEVVRAAAVPMDTPLASVDKKAVADRVRAKLPRVKSVVVRRSWPHTVSLKVTERQPELLIQTGGKFVEVDAEGTRFATVAAAPKGVPLLEMAVRDSPGLRRFGADRLRRAAGTVVTALPKALHQDVRTVEVRSFDAITLKLTGGRTVVWGSDERSTAKAKVLAATLKAARDARHFDVSVPTAPAVSGS</sequence>
<evidence type="ECO:0000256" key="7">
    <source>
        <dbReference type="ARBA" id="ARBA00023306"/>
    </source>
</evidence>
<evidence type="ECO:0000256" key="5">
    <source>
        <dbReference type="ARBA" id="ARBA00022989"/>
    </source>
</evidence>
<dbReference type="Pfam" id="PF03799">
    <property type="entry name" value="FtsQ_DivIB_C"/>
    <property type="match status" value="1"/>
</dbReference>
<evidence type="ECO:0000256" key="8">
    <source>
        <dbReference type="HAMAP-Rule" id="MF_00911"/>
    </source>
</evidence>
<keyword evidence="12" id="KW-1185">Reference proteome</keyword>
<feature type="transmembrane region" description="Helical" evidence="8">
    <location>
        <begin position="65"/>
        <end position="85"/>
    </location>
</feature>
<accession>A0A401WAY8</accession>
<dbReference type="HAMAP" id="MF_00911">
    <property type="entry name" value="FtsQ_subfam"/>
    <property type="match status" value="1"/>
</dbReference>
<evidence type="ECO:0000259" key="10">
    <source>
        <dbReference type="PROSITE" id="PS51779"/>
    </source>
</evidence>
<dbReference type="InterPro" id="IPR005548">
    <property type="entry name" value="Cell_div_FtsQ/DivIB_C"/>
</dbReference>
<dbReference type="InterPro" id="IPR050487">
    <property type="entry name" value="FtsQ_DivIB"/>
</dbReference>
<keyword evidence="7 8" id="KW-0131">Cell cycle</keyword>
<dbReference type="InterPro" id="IPR034746">
    <property type="entry name" value="POTRA"/>
</dbReference>
<dbReference type="PROSITE" id="PS51779">
    <property type="entry name" value="POTRA"/>
    <property type="match status" value="1"/>
</dbReference>
<keyword evidence="6 8" id="KW-0472">Membrane</keyword>
<feature type="domain" description="POTRA" evidence="10">
    <location>
        <begin position="90"/>
        <end position="159"/>
    </location>
</feature>
<dbReference type="GO" id="GO:0090529">
    <property type="term" value="P:cell septum assembly"/>
    <property type="evidence" value="ECO:0007669"/>
    <property type="project" value="InterPro"/>
</dbReference>
<keyword evidence="4 8" id="KW-0812">Transmembrane</keyword>
<evidence type="ECO:0000313" key="11">
    <source>
        <dbReference type="EMBL" id="GCD46488.1"/>
    </source>
</evidence>
<feature type="region of interest" description="Disordered" evidence="9">
    <location>
        <begin position="1"/>
        <end position="56"/>
    </location>
</feature>
<protein>
    <recommendedName>
        <fullName evidence="8">Cell division protein FtsQ</fullName>
    </recommendedName>
</protein>
<dbReference type="GO" id="GO:0043093">
    <property type="term" value="P:FtsZ-dependent cytokinesis"/>
    <property type="evidence" value="ECO:0007669"/>
    <property type="project" value="UniProtKB-UniRule"/>
</dbReference>
<evidence type="ECO:0000256" key="1">
    <source>
        <dbReference type="ARBA" id="ARBA00004370"/>
    </source>
</evidence>
<comment type="function">
    <text evidence="8">Essential cell division protein.</text>
</comment>